<name>A0AAP0KTE4_9MAGN</name>
<evidence type="ECO:0000313" key="2">
    <source>
        <dbReference type="Proteomes" id="UP001419268"/>
    </source>
</evidence>
<gene>
    <name evidence="1" type="ORF">Scep_004093</name>
</gene>
<evidence type="ECO:0000313" key="1">
    <source>
        <dbReference type="EMBL" id="KAK9157519.1"/>
    </source>
</evidence>
<keyword evidence="2" id="KW-1185">Reference proteome</keyword>
<reference evidence="1 2" key="1">
    <citation type="submission" date="2024-01" db="EMBL/GenBank/DDBJ databases">
        <title>Genome assemblies of Stephania.</title>
        <authorList>
            <person name="Yang L."/>
        </authorList>
    </citation>
    <scope>NUCLEOTIDE SEQUENCE [LARGE SCALE GENOMIC DNA]</scope>
    <source>
        <strain evidence="1">JXDWG</strain>
        <tissue evidence="1">Leaf</tissue>
    </source>
</reference>
<sequence>MAKRFGKQLMQRRLYMRRSASTALVKNSVSDPTCDRAFGELQPDVRVHVSGKPREEPGERKWGHPLKGSGGPKYDLVDRDSTHFVSLVLFIHVMILARLCI</sequence>
<accession>A0AAP0KTE4</accession>
<proteinExistence type="predicted"/>
<protein>
    <submittedName>
        <fullName evidence="1">Uncharacterized protein</fullName>
    </submittedName>
</protein>
<comment type="caution">
    <text evidence="1">The sequence shown here is derived from an EMBL/GenBank/DDBJ whole genome shotgun (WGS) entry which is preliminary data.</text>
</comment>
<dbReference type="Proteomes" id="UP001419268">
    <property type="component" value="Unassembled WGS sequence"/>
</dbReference>
<dbReference type="AlphaFoldDB" id="A0AAP0KTE4"/>
<organism evidence="1 2">
    <name type="scientific">Stephania cephalantha</name>
    <dbReference type="NCBI Taxonomy" id="152367"/>
    <lineage>
        <taxon>Eukaryota</taxon>
        <taxon>Viridiplantae</taxon>
        <taxon>Streptophyta</taxon>
        <taxon>Embryophyta</taxon>
        <taxon>Tracheophyta</taxon>
        <taxon>Spermatophyta</taxon>
        <taxon>Magnoliopsida</taxon>
        <taxon>Ranunculales</taxon>
        <taxon>Menispermaceae</taxon>
        <taxon>Menispermoideae</taxon>
        <taxon>Cissampelideae</taxon>
        <taxon>Stephania</taxon>
    </lineage>
</organism>
<dbReference type="EMBL" id="JBBNAG010000002">
    <property type="protein sequence ID" value="KAK9157519.1"/>
    <property type="molecule type" value="Genomic_DNA"/>
</dbReference>